<dbReference type="Proteomes" id="UP001470230">
    <property type="component" value="Unassembled WGS sequence"/>
</dbReference>
<evidence type="ECO:0000313" key="2">
    <source>
        <dbReference type="EMBL" id="KAK8857404.1"/>
    </source>
</evidence>
<evidence type="ECO:0000256" key="1">
    <source>
        <dbReference type="SAM" id="MobiDB-lite"/>
    </source>
</evidence>
<evidence type="ECO:0000313" key="3">
    <source>
        <dbReference type="Proteomes" id="UP001470230"/>
    </source>
</evidence>
<feature type="region of interest" description="Disordered" evidence="1">
    <location>
        <begin position="279"/>
        <end position="304"/>
    </location>
</feature>
<organism evidence="2 3">
    <name type="scientific">Tritrichomonas musculus</name>
    <dbReference type="NCBI Taxonomy" id="1915356"/>
    <lineage>
        <taxon>Eukaryota</taxon>
        <taxon>Metamonada</taxon>
        <taxon>Parabasalia</taxon>
        <taxon>Tritrichomonadida</taxon>
        <taxon>Tritrichomonadidae</taxon>
        <taxon>Tritrichomonas</taxon>
    </lineage>
</organism>
<protein>
    <recommendedName>
        <fullName evidence="4">DUF3447 domain-containing protein</fullName>
    </recommendedName>
</protein>
<dbReference type="EMBL" id="JAPFFF010000020">
    <property type="protein sequence ID" value="KAK8857404.1"/>
    <property type="molecule type" value="Genomic_DNA"/>
</dbReference>
<comment type="caution">
    <text evidence="2">The sequence shown here is derived from an EMBL/GenBank/DDBJ whole genome shotgun (WGS) entry which is preliminary data.</text>
</comment>
<name>A0ABR2I4P5_9EUKA</name>
<accession>A0ABR2I4P5</accession>
<reference evidence="2 3" key="1">
    <citation type="submission" date="2024-04" db="EMBL/GenBank/DDBJ databases">
        <title>Tritrichomonas musculus Genome.</title>
        <authorList>
            <person name="Alves-Ferreira E."/>
            <person name="Grigg M."/>
            <person name="Lorenzi H."/>
            <person name="Galac M."/>
        </authorList>
    </citation>
    <scope>NUCLEOTIDE SEQUENCE [LARGE SCALE GENOMIC DNA]</scope>
    <source>
        <strain evidence="2 3">EAF2021</strain>
    </source>
</reference>
<feature type="compositionally biased region" description="Basic and acidic residues" evidence="1">
    <location>
        <begin position="290"/>
        <end position="304"/>
    </location>
</feature>
<keyword evidence="3" id="KW-1185">Reference proteome</keyword>
<proteinExistence type="predicted"/>
<dbReference type="InterPro" id="IPR036770">
    <property type="entry name" value="Ankyrin_rpt-contain_sf"/>
</dbReference>
<dbReference type="Gene3D" id="1.25.40.20">
    <property type="entry name" value="Ankyrin repeat-containing domain"/>
    <property type="match status" value="1"/>
</dbReference>
<dbReference type="SUPFAM" id="SSF48403">
    <property type="entry name" value="Ankyrin repeat"/>
    <property type="match status" value="1"/>
</dbReference>
<evidence type="ECO:0008006" key="4">
    <source>
        <dbReference type="Google" id="ProtNLM"/>
    </source>
</evidence>
<gene>
    <name evidence="2" type="ORF">M9Y10_015809</name>
</gene>
<sequence length="412" mass="49171">MNINALLEFLEEESAADDKFENFVNLVTGQQIIKDQYEFKELLHLISNIGNNHHRSPNFIIKLERLLRQFKQDIKIYFSNSEIFEIFKDNKRILLFLIEEKLMIIDESIFSIITSDKYVEKNYCEYFQPEIKPLLTQENIEKYGSKNKSLKNDKFIERMNKEIEENFYDKRREGLNDDYLCELIRLNKIKEFITFTEQRNLSLKSEINKSIFETNQLLTDNKKISLIKYALFYGSNDIIKYMINKKINITPSMFIYAVHSCNVELIKFLEAIDDLSQSYSESESESESENDSKNDSKNDSEDSSDFEYHYDYYESVLFESIKCHHIEISKYIIENLIGEYFKNDIKNNTCDNIFIYAAEYFNYCFFPTNMECENMFFYLCESGYYTLVKLYLSESKIDINETIKTLIIQITF</sequence>